<dbReference type="InterPro" id="IPR025943">
    <property type="entry name" value="Sigma_54_int_dom_ATP-bd_2"/>
</dbReference>
<dbReference type="InterPro" id="IPR002078">
    <property type="entry name" value="Sigma_54_int"/>
</dbReference>
<dbReference type="SMART" id="SM00382">
    <property type="entry name" value="AAA"/>
    <property type="match status" value="1"/>
</dbReference>
<dbReference type="InterPro" id="IPR027417">
    <property type="entry name" value="P-loop_NTPase"/>
</dbReference>
<dbReference type="Gene3D" id="3.40.50.300">
    <property type="entry name" value="P-loop containing nucleotide triphosphate hydrolases"/>
    <property type="match status" value="1"/>
</dbReference>
<dbReference type="PROSITE" id="PS00676">
    <property type="entry name" value="SIGMA54_INTERACT_2"/>
    <property type="match status" value="1"/>
</dbReference>
<dbReference type="SUPFAM" id="SSF46689">
    <property type="entry name" value="Homeodomain-like"/>
    <property type="match status" value="1"/>
</dbReference>
<evidence type="ECO:0000313" key="8">
    <source>
        <dbReference type="Proteomes" id="UP000199256"/>
    </source>
</evidence>
<keyword evidence="5" id="KW-0804">Transcription</keyword>
<proteinExistence type="predicted"/>
<keyword evidence="1" id="KW-0547">Nucleotide-binding</keyword>
<keyword evidence="2" id="KW-0067">ATP-binding</keyword>
<dbReference type="Pfam" id="PF25601">
    <property type="entry name" value="AAA_lid_14"/>
    <property type="match status" value="1"/>
</dbReference>
<protein>
    <submittedName>
        <fullName evidence="7">DNA-binding transcriptional response regulator, NtrC family, contains REC, AAA-type ATPase, and a Fis-type DNA-binding domains</fullName>
    </submittedName>
</protein>
<dbReference type="GO" id="GO:0043565">
    <property type="term" value="F:sequence-specific DNA binding"/>
    <property type="evidence" value="ECO:0007669"/>
    <property type="project" value="InterPro"/>
</dbReference>
<dbReference type="InterPro" id="IPR003593">
    <property type="entry name" value="AAA+_ATPase"/>
</dbReference>
<dbReference type="PROSITE" id="PS50045">
    <property type="entry name" value="SIGMA54_INTERACT_4"/>
    <property type="match status" value="1"/>
</dbReference>
<dbReference type="Pfam" id="PF00158">
    <property type="entry name" value="Sigma54_activat"/>
    <property type="match status" value="1"/>
</dbReference>
<dbReference type="PROSITE" id="PS00688">
    <property type="entry name" value="SIGMA54_INTERACT_3"/>
    <property type="match status" value="1"/>
</dbReference>
<dbReference type="Gene3D" id="1.10.8.60">
    <property type="match status" value="1"/>
</dbReference>
<name>A0A1H7H019_9GAMM</name>
<dbReference type="EMBL" id="FOAA01000002">
    <property type="protein sequence ID" value="SEK43639.1"/>
    <property type="molecule type" value="Genomic_DNA"/>
</dbReference>
<feature type="domain" description="Sigma-54 factor interaction" evidence="6">
    <location>
        <begin position="145"/>
        <end position="374"/>
    </location>
</feature>
<reference evidence="8" key="1">
    <citation type="submission" date="2016-10" db="EMBL/GenBank/DDBJ databases">
        <authorList>
            <person name="Varghese N."/>
            <person name="Submissions S."/>
        </authorList>
    </citation>
    <scope>NUCLEOTIDE SEQUENCE [LARGE SCALE GENOMIC DNA]</scope>
    <source>
        <strain evidence="8">DSM 241</strain>
    </source>
</reference>
<dbReference type="InterPro" id="IPR009057">
    <property type="entry name" value="Homeodomain-like_sf"/>
</dbReference>
<dbReference type="GO" id="GO:0005524">
    <property type="term" value="F:ATP binding"/>
    <property type="evidence" value="ECO:0007669"/>
    <property type="project" value="UniProtKB-KW"/>
</dbReference>
<evidence type="ECO:0000313" key="7">
    <source>
        <dbReference type="EMBL" id="SEK43639.1"/>
    </source>
</evidence>
<keyword evidence="3" id="KW-0805">Transcription regulation</keyword>
<dbReference type="SUPFAM" id="SSF52540">
    <property type="entry name" value="P-loop containing nucleoside triphosphate hydrolases"/>
    <property type="match status" value="1"/>
</dbReference>
<dbReference type="Proteomes" id="UP000199256">
    <property type="component" value="Unassembled WGS sequence"/>
</dbReference>
<keyword evidence="4 7" id="KW-0238">DNA-binding</keyword>
<dbReference type="OrthoDB" id="9804019at2"/>
<evidence type="ECO:0000259" key="6">
    <source>
        <dbReference type="PROSITE" id="PS50045"/>
    </source>
</evidence>
<sequence>MDSGAVNAHRLLWVDLLDTPGEPPFLTPDWEILVASSLGEAETLLRDPSIMVGVFSLRPDSLEHLPALGRFLQHHGTREWLALVEPDLLWDPRVREILRHWCYDFHSFPLDTPRLEVVLGHAFGMAALLAQSSIPSCGSGEEDPLTGESPSMEQVRRTICKVARVAAPVLITGESGTGKELAARAVHEASPRAGKPFEAINCAAVPASLIQSELFGHERGAFTGAHRTRGGRVQAAHGGTLFLDEIGDLPLEVQASLLRFLQNQTVQRVGSDHEDKVDVRVVAATHVNLTDAVKEGRFREDLFYRLDVLNFEMPPLRERDGDGVLLAHHFFQAFARDRSARVKGFSASALEAIRRHPWPGNVRELINRVRRAMVLCENRFIQPEDLGLEDALENTLPQASLEAVRAEAERKAITRALRTCEGNVSAAARRLNVSRITLYRLARRHDIPLQGQTTVKS</sequence>
<dbReference type="AlphaFoldDB" id="A0A1H7H019"/>
<dbReference type="Gene3D" id="1.10.10.60">
    <property type="entry name" value="Homeodomain-like"/>
    <property type="match status" value="1"/>
</dbReference>
<dbReference type="Pfam" id="PF20161">
    <property type="entry name" value="VpsR"/>
    <property type="match status" value="1"/>
</dbReference>
<evidence type="ECO:0000256" key="3">
    <source>
        <dbReference type="ARBA" id="ARBA00023015"/>
    </source>
</evidence>
<dbReference type="Pfam" id="PF02954">
    <property type="entry name" value="HTH_8"/>
    <property type="match status" value="1"/>
</dbReference>
<evidence type="ECO:0000256" key="2">
    <source>
        <dbReference type="ARBA" id="ARBA00022840"/>
    </source>
</evidence>
<dbReference type="PANTHER" id="PTHR32071:SF120">
    <property type="entry name" value="TRANSCRIPTIONAL REGULATOR-RELATED"/>
    <property type="match status" value="1"/>
</dbReference>
<dbReference type="InterPro" id="IPR058031">
    <property type="entry name" value="AAA_lid_NorR"/>
</dbReference>
<organism evidence="7 8">
    <name type="scientific">Ectothiorhodospira marina</name>
    <dbReference type="NCBI Taxonomy" id="1396821"/>
    <lineage>
        <taxon>Bacteria</taxon>
        <taxon>Pseudomonadati</taxon>
        <taxon>Pseudomonadota</taxon>
        <taxon>Gammaproteobacteria</taxon>
        <taxon>Chromatiales</taxon>
        <taxon>Ectothiorhodospiraceae</taxon>
        <taxon>Ectothiorhodospira</taxon>
    </lineage>
</organism>
<evidence type="ECO:0000256" key="4">
    <source>
        <dbReference type="ARBA" id="ARBA00023125"/>
    </source>
</evidence>
<dbReference type="FunFam" id="3.40.50.300:FF:000006">
    <property type="entry name" value="DNA-binding transcriptional regulator NtrC"/>
    <property type="match status" value="1"/>
</dbReference>
<dbReference type="PRINTS" id="PR01590">
    <property type="entry name" value="HTHFIS"/>
</dbReference>
<evidence type="ECO:0000256" key="1">
    <source>
        <dbReference type="ARBA" id="ARBA00022741"/>
    </source>
</evidence>
<accession>A0A1H7H019</accession>
<dbReference type="InterPro" id="IPR025944">
    <property type="entry name" value="Sigma_54_int_dom_CS"/>
</dbReference>
<dbReference type="GO" id="GO:0006355">
    <property type="term" value="P:regulation of DNA-templated transcription"/>
    <property type="evidence" value="ECO:0007669"/>
    <property type="project" value="InterPro"/>
</dbReference>
<dbReference type="CDD" id="cd00009">
    <property type="entry name" value="AAA"/>
    <property type="match status" value="1"/>
</dbReference>
<dbReference type="InterPro" id="IPR045343">
    <property type="entry name" value="VpsR"/>
</dbReference>
<keyword evidence="8" id="KW-1185">Reference proteome</keyword>
<dbReference type="PANTHER" id="PTHR32071">
    <property type="entry name" value="TRANSCRIPTIONAL REGULATORY PROTEIN"/>
    <property type="match status" value="1"/>
</dbReference>
<dbReference type="STRING" id="1396821.SAMN05444515_10226"/>
<gene>
    <name evidence="7" type="ORF">SAMN05444515_10226</name>
</gene>
<dbReference type="InterPro" id="IPR002197">
    <property type="entry name" value="HTH_Fis"/>
</dbReference>
<evidence type="ECO:0000256" key="5">
    <source>
        <dbReference type="ARBA" id="ARBA00023163"/>
    </source>
</evidence>